<accession>A0A1G2AAB4</accession>
<dbReference type="Proteomes" id="UP000178315">
    <property type="component" value="Unassembled WGS sequence"/>
</dbReference>
<feature type="transmembrane region" description="Helical" evidence="1">
    <location>
        <begin position="26"/>
        <end position="50"/>
    </location>
</feature>
<organism evidence="2 3">
    <name type="scientific">Candidatus Jacksonbacteria bacterium RIFCSPLOWO2_02_FULL_44_20</name>
    <dbReference type="NCBI Taxonomy" id="1798460"/>
    <lineage>
        <taxon>Bacteria</taxon>
        <taxon>Candidatus Jacksoniibacteriota</taxon>
    </lineage>
</organism>
<reference evidence="2 3" key="1">
    <citation type="journal article" date="2016" name="Nat. Commun.">
        <title>Thousands of microbial genomes shed light on interconnected biogeochemical processes in an aquifer system.</title>
        <authorList>
            <person name="Anantharaman K."/>
            <person name="Brown C.T."/>
            <person name="Hug L.A."/>
            <person name="Sharon I."/>
            <person name="Castelle C.J."/>
            <person name="Probst A.J."/>
            <person name="Thomas B.C."/>
            <person name="Singh A."/>
            <person name="Wilkins M.J."/>
            <person name="Karaoz U."/>
            <person name="Brodie E.L."/>
            <person name="Williams K.H."/>
            <person name="Hubbard S.S."/>
            <person name="Banfield J.F."/>
        </authorList>
    </citation>
    <scope>NUCLEOTIDE SEQUENCE [LARGE SCALE GENOMIC DNA]</scope>
</reference>
<evidence type="ECO:0000313" key="3">
    <source>
        <dbReference type="Proteomes" id="UP000178315"/>
    </source>
</evidence>
<gene>
    <name evidence="2" type="ORF">A3H61_04775</name>
</gene>
<keyword evidence="1" id="KW-0812">Transmembrane</keyword>
<sequence>MGDQLSDRQLAIASWMYERRLVLERIVRVFLGVCMFGLFGAIVVNTVLYISSYQAHRIQILSGTQNAILSGDPALLASPRSLTASEITAIIRGERSADLYSSINNPNASWAVFSVRYYFSSRGAPITEPRETFALPGENSVVGFANGAEFSAPFELILEDIKWRKIILPIERERLKLFSIESRDVVFTPGDIESASSSVLATLVNKSPFGFWNAPITAILYNNNSLVGIGEYTLSQFAAGEERAVLIGVGNIRFPVTNVEIVPRVNMLDDGSLML</sequence>
<dbReference type="EMBL" id="MHJU01000012">
    <property type="protein sequence ID" value="OGY73436.1"/>
    <property type="molecule type" value="Genomic_DNA"/>
</dbReference>
<dbReference type="AlphaFoldDB" id="A0A1G2AAB4"/>
<protein>
    <submittedName>
        <fullName evidence="2">Uncharacterized protein</fullName>
    </submittedName>
</protein>
<evidence type="ECO:0000313" key="2">
    <source>
        <dbReference type="EMBL" id="OGY73436.1"/>
    </source>
</evidence>
<evidence type="ECO:0000256" key="1">
    <source>
        <dbReference type="SAM" id="Phobius"/>
    </source>
</evidence>
<name>A0A1G2AAB4_9BACT</name>
<keyword evidence="1" id="KW-1133">Transmembrane helix</keyword>
<comment type="caution">
    <text evidence="2">The sequence shown here is derived from an EMBL/GenBank/DDBJ whole genome shotgun (WGS) entry which is preliminary data.</text>
</comment>
<keyword evidence="1" id="KW-0472">Membrane</keyword>
<proteinExistence type="predicted"/>